<dbReference type="AlphaFoldDB" id="A0A0F9PA19"/>
<organism evidence="1">
    <name type="scientific">marine sediment metagenome</name>
    <dbReference type="NCBI Taxonomy" id="412755"/>
    <lineage>
        <taxon>unclassified sequences</taxon>
        <taxon>metagenomes</taxon>
        <taxon>ecological metagenomes</taxon>
    </lineage>
</organism>
<comment type="caution">
    <text evidence="1">The sequence shown here is derived from an EMBL/GenBank/DDBJ whole genome shotgun (WGS) entry which is preliminary data.</text>
</comment>
<gene>
    <name evidence="1" type="ORF">LCGC14_0926920</name>
</gene>
<dbReference type="EMBL" id="LAZR01003160">
    <property type="protein sequence ID" value="KKN21287.1"/>
    <property type="molecule type" value="Genomic_DNA"/>
</dbReference>
<sequence length="338" mass="37756">MSNPQNKKSQTPPYPRQSICKALRIPRAILEQNAGRECTDKESANYVGVKYNTGPYAVELSSAIKFGLLERPESRKVRLSEIARNILKPQEKGDDIAGMQAAVMKAPVIGDVYAHYRGENLPDAEFLDNALTDKFKIPENKLTEFKRILFESLKDANLISENEGKFRVIDVSAEPAVQKETSDTFKKLEKTTKVKSGDTCFVMMPFADPLGAYYEKIYKPAIEKAGLTPMRADNEIFGTGKIMDQIWVGINSAKVLVAELTSRNPNVFYELGLAHALQKPVVLISSNEADVPFDLQHIRVVYYDVTDPFWGAKLTEKVAENVLSAIKNPEEATFKSQS</sequence>
<reference evidence="1" key="1">
    <citation type="journal article" date="2015" name="Nature">
        <title>Complex archaea that bridge the gap between prokaryotes and eukaryotes.</title>
        <authorList>
            <person name="Spang A."/>
            <person name="Saw J.H."/>
            <person name="Jorgensen S.L."/>
            <person name="Zaremba-Niedzwiedzka K."/>
            <person name="Martijn J."/>
            <person name="Lind A.E."/>
            <person name="van Eijk R."/>
            <person name="Schleper C."/>
            <person name="Guy L."/>
            <person name="Ettema T.J."/>
        </authorList>
    </citation>
    <scope>NUCLEOTIDE SEQUENCE</scope>
</reference>
<evidence type="ECO:0000313" key="1">
    <source>
        <dbReference type="EMBL" id="KKN21287.1"/>
    </source>
</evidence>
<name>A0A0F9PA19_9ZZZZ</name>
<protein>
    <submittedName>
        <fullName evidence="1">Uncharacterized protein</fullName>
    </submittedName>
</protein>
<proteinExistence type="predicted"/>
<dbReference type="SUPFAM" id="SSF52309">
    <property type="entry name" value="N-(deoxy)ribosyltransferase-like"/>
    <property type="match status" value="1"/>
</dbReference>
<accession>A0A0F9PA19</accession>
<dbReference type="Gene3D" id="3.40.50.450">
    <property type="match status" value="1"/>
</dbReference>